<proteinExistence type="predicted"/>
<accession>B9RWC3</accession>
<evidence type="ECO:0000256" key="1">
    <source>
        <dbReference type="SAM" id="MobiDB-lite"/>
    </source>
</evidence>
<gene>
    <name evidence="2" type="ORF">RCOM_1017970</name>
</gene>
<evidence type="ECO:0000313" key="2">
    <source>
        <dbReference type="EMBL" id="EEF44175.1"/>
    </source>
</evidence>
<dbReference type="STRING" id="3988.B9RWC3"/>
<dbReference type="AlphaFoldDB" id="B9RWC3"/>
<organism evidence="2 3">
    <name type="scientific">Ricinus communis</name>
    <name type="common">Castor bean</name>
    <dbReference type="NCBI Taxonomy" id="3988"/>
    <lineage>
        <taxon>Eukaryota</taxon>
        <taxon>Viridiplantae</taxon>
        <taxon>Streptophyta</taxon>
        <taxon>Embryophyta</taxon>
        <taxon>Tracheophyta</taxon>
        <taxon>Spermatophyta</taxon>
        <taxon>Magnoliopsida</taxon>
        <taxon>eudicotyledons</taxon>
        <taxon>Gunneridae</taxon>
        <taxon>Pentapetalae</taxon>
        <taxon>rosids</taxon>
        <taxon>fabids</taxon>
        <taxon>Malpighiales</taxon>
        <taxon>Euphorbiaceae</taxon>
        <taxon>Acalyphoideae</taxon>
        <taxon>Acalypheae</taxon>
        <taxon>Ricinus</taxon>
    </lineage>
</organism>
<sequence>MNSWGLNCLEVDITVANPQRRRGLDLDLDLNYPLPPQMRALDLSLGLSSYNNSSQQVQVQAQVHGWSLSHHHQVTNAASEVLDDDEVAIISPRTFAQSREISEGNHSHGKRGVLREATGTPRGRLAAAILCTNCKTRMPDDCQPCLKPGTSNKKKCFHDSTVAPVCLFS</sequence>
<evidence type="ECO:0000313" key="3">
    <source>
        <dbReference type="Proteomes" id="UP000008311"/>
    </source>
</evidence>
<name>B9RWC3_RICCO</name>
<reference evidence="3" key="1">
    <citation type="journal article" date="2010" name="Nat. Biotechnol.">
        <title>Draft genome sequence of the oilseed species Ricinus communis.</title>
        <authorList>
            <person name="Chan A.P."/>
            <person name="Crabtree J."/>
            <person name="Zhao Q."/>
            <person name="Lorenzi H."/>
            <person name="Orvis J."/>
            <person name="Puiu D."/>
            <person name="Melake-Berhan A."/>
            <person name="Jones K.M."/>
            <person name="Redman J."/>
            <person name="Chen G."/>
            <person name="Cahoon E.B."/>
            <person name="Gedil M."/>
            <person name="Stanke M."/>
            <person name="Haas B.J."/>
            <person name="Wortman J.R."/>
            <person name="Fraser-Liggett C.M."/>
            <person name="Ravel J."/>
            <person name="Rabinowicz P.D."/>
        </authorList>
    </citation>
    <scope>NUCLEOTIDE SEQUENCE [LARGE SCALE GENOMIC DNA]</scope>
    <source>
        <strain evidence="3">cv. Hale</strain>
    </source>
</reference>
<keyword evidence="3" id="KW-1185">Reference proteome</keyword>
<dbReference type="EMBL" id="EQ973823">
    <property type="protein sequence ID" value="EEF44175.1"/>
    <property type="molecule type" value="Genomic_DNA"/>
</dbReference>
<feature type="region of interest" description="Disordered" evidence="1">
    <location>
        <begin position="99"/>
        <end position="118"/>
    </location>
</feature>
<dbReference type="InParanoid" id="B9RWC3"/>
<protein>
    <submittedName>
        <fullName evidence="2">Uncharacterized protein</fullName>
    </submittedName>
</protein>
<dbReference type="Proteomes" id="UP000008311">
    <property type="component" value="Unassembled WGS sequence"/>
</dbReference>